<keyword evidence="3" id="KW-1185">Reference proteome</keyword>
<dbReference type="NCBIfam" id="TIGR01640">
    <property type="entry name" value="F_box_assoc_1"/>
    <property type="match status" value="1"/>
</dbReference>
<name>A0A2G2V4P8_CAPBA</name>
<dbReference type="InterPro" id="IPR036047">
    <property type="entry name" value="F-box-like_dom_sf"/>
</dbReference>
<dbReference type="InterPro" id="IPR050796">
    <property type="entry name" value="SCF_F-box_component"/>
</dbReference>
<organism evidence="2 3">
    <name type="scientific">Capsicum baccatum</name>
    <name type="common">Peruvian pepper</name>
    <dbReference type="NCBI Taxonomy" id="33114"/>
    <lineage>
        <taxon>Eukaryota</taxon>
        <taxon>Viridiplantae</taxon>
        <taxon>Streptophyta</taxon>
        <taxon>Embryophyta</taxon>
        <taxon>Tracheophyta</taxon>
        <taxon>Spermatophyta</taxon>
        <taxon>Magnoliopsida</taxon>
        <taxon>eudicotyledons</taxon>
        <taxon>Gunneridae</taxon>
        <taxon>Pentapetalae</taxon>
        <taxon>asterids</taxon>
        <taxon>lamiids</taxon>
        <taxon>Solanales</taxon>
        <taxon>Solanaceae</taxon>
        <taxon>Solanoideae</taxon>
        <taxon>Capsiceae</taxon>
        <taxon>Capsicum</taxon>
    </lineage>
</organism>
<proteinExistence type="predicted"/>
<reference evidence="2 3" key="1">
    <citation type="journal article" date="2017" name="Genome Biol.">
        <title>New reference genome sequences of hot pepper reveal the massive evolution of plant disease-resistance genes by retroduplication.</title>
        <authorList>
            <person name="Kim S."/>
            <person name="Park J."/>
            <person name="Yeom S.I."/>
            <person name="Kim Y.M."/>
            <person name="Seo E."/>
            <person name="Kim K.T."/>
            <person name="Kim M.S."/>
            <person name="Lee J.M."/>
            <person name="Cheong K."/>
            <person name="Shin H.S."/>
            <person name="Kim S.B."/>
            <person name="Han K."/>
            <person name="Lee J."/>
            <person name="Park M."/>
            <person name="Lee H.A."/>
            <person name="Lee H.Y."/>
            <person name="Lee Y."/>
            <person name="Oh S."/>
            <person name="Lee J.H."/>
            <person name="Choi E."/>
            <person name="Choi E."/>
            <person name="Lee S.E."/>
            <person name="Jeon J."/>
            <person name="Kim H."/>
            <person name="Choi G."/>
            <person name="Song H."/>
            <person name="Lee J."/>
            <person name="Lee S.C."/>
            <person name="Kwon J.K."/>
            <person name="Lee H.Y."/>
            <person name="Koo N."/>
            <person name="Hong Y."/>
            <person name="Kim R.W."/>
            <person name="Kang W.H."/>
            <person name="Huh J.H."/>
            <person name="Kang B.C."/>
            <person name="Yang T.J."/>
            <person name="Lee Y.H."/>
            <person name="Bennetzen J.L."/>
            <person name="Choi D."/>
        </authorList>
    </citation>
    <scope>NUCLEOTIDE SEQUENCE [LARGE SCALE GENOMIC DNA]</scope>
    <source>
        <strain evidence="3">cv. PBC81</strain>
    </source>
</reference>
<dbReference type="Gene3D" id="1.20.1280.50">
    <property type="match status" value="1"/>
</dbReference>
<dbReference type="InterPro" id="IPR017451">
    <property type="entry name" value="F-box-assoc_interact_dom"/>
</dbReference>
<evidence type="ECO:0000313" key="3">
    <source>
        <dbReference type="Proteomes" id="UP000224567"/>
    </source>
</evidence>
<dbReference type="Proteomes" id="UP000224567">
    <property type="component" value="Unassembled WGS sequence"/>
</dbReference>
<dbReference type="AlphaFoldDB" id="A0A2G2V4P8"/>
<dbReference type="InterPro" id="IPR013187">
    <property type="entry name" value="F-box-assoc_dom_typ3"/>
</dbReference>
<accession>A0A2G2V4P8</accession>
<sequence length="412" mass="46471">MHKVKKKRDDISIPKKAVIEILCRVPGHDLAEKLKMVCMQWCSIIYSGRFAYSHIEQRKKSSSFSQLEAVVVSFHGNDKRSVRVSSLEWHSIYNKNHHHFQDWKAKDLCTANNVILGWKIQPPRMMRVNSVNGFVCFWNDSDQARYHVLNPVTKDYVITPPNPYLGTSITGEQGTPAAVGFGFCSLSYEYKVVVLDDSYRKDIKPSVFTIGTDHSWRPLKEIPYSDISETVVCVKGIIYWYAKVTCTPDRNSTRKREKKTLICFDVTKEEFDVIVVPIEIPKHSVTSVAEKGGRLCLVTISRGPICSLLINVYVACNNTADDLSSLNSWKKEVTVAAPSIGYSLDLEEYVYAVSVTDEIVVILLDEDGSDYAFFDVVGGKLLGLFSTRQATLIPYMSSLVAFRHRPLLASSS</sequence>
<dbReference type="OrthoDB" id="1279974at2759"/>
<dbReference type="Pfam" id="PF08268">
    <property type="entry name" value="FBA_3"/>
    <property type="match status" value="1"/>
</dbReference>
<reference evidence="3" key="2">
    <citation type="journal article" date="2017" name="J. Anim. Genet.">
        <title>Multiple reference genome sequences of hot pepper reveal the massive evolution of plant disease resistance genes by retroduplication.</title>
        <authorList>
            <person name="Kim S."/>
            <person name="Park J."/>
            <person name="Yeom S.-I."/>
            <person name="Kim Y.-M."/>
            <person name="Seo E."/>
            <person name="Kim K.-T."/>
            <person name="Kim M.-S."/>
            <person name="Lee J.M."/>
            <person name="Cheong K."/>
            <person name="Shin H.-S."/>
            <person name="Kim S.-B."/>
            <person name="Han K."/>
            <person name="Lee J."/>
            <person name="Park M."/>
            <person name="Lee H.-A."/>
            <person name="Lee H.-Y."/>
            <person name="Lee Y."/>
            <person name="Oh S."/>
            <person name="Lee J.H."/>
            <person name="Choi E."/>
            <person name="Choi E."/>
            <person name="Lee S.E."/>
            <person name="Jeon J."/>
            <person name="Kim H."/>
            <person name="Choi G."/>
            <person name="Song H."/>
            <person name="Lee J."/>
            <person name="Lee S.-C."/>
            <person name="Kwon J.-K."/>
            <person name="Lee H.-Y."/>
            <person name="Koo N."/>
            <person name="Hong Y."/>
            <person name="Kim R.W."/>
            <person name="Kang W.-H."/>
            <person name="Huh J.H."/>
            <person name="Kang B.-C."/>
            <person name="Yang T.-J."/>
            <person name="Lee Y.-H."/>
            <person name="Bennetzen J.L."/>
            <person name="Choi D."/>
        </authorList>
    </citation>
    <scope>NUCLEOTIDE SEQUENCE [LARGE SCALE GENOMIC DNA]</scope>
    <source>
        <strain evidence="3">cv. PBC81</strain>
    </source>
</reference>
<protein>
    <recommendedName>
        <fullName evidence="1">F-box associated beta-propeller type 3 domain-containing protein</fullName>
    </recommendedName>
</protein>
<dbReference type="SUPFAM" id="SSF81383">
    <property type="entry name" value="F-box domain"/>
    <property type="match status" value="1"/>
</dbReference>
<comment type="caution">
    <text evidence="2">The sequence shown here is derived from an EMBL/GenBank/DDBJ whole genome shotgun (WGS) entry which is preliminary data.</text>
</comment>
<feature type="domain" description="F-box associated beta-propeller type 3" evidence="1">
    <location>
        <begin position="123"/>
        <end position="363"/>
    </location>
</feature>
<evidence type="ECO:0000313" key="2">
    <source>
        <dbReference type="EMBL" id="PHT27929.1"/>
    </source>
</evidence>
<gene>
    <name evidence="2" type="ORF">CQW23_32458</name>
</gene>
<dbReference type="EMBL" id="MLFT02000291">
    <property type="protein sequence ID" value="PHT27929.1"/>
    <property type="molecule type" value="Genomic_DNA"/>
</dbReference>
<dbReference type="PANTHER" id="PTHR31672">
    <property type="entry name" value="BNACNNG10540D PROTEIN"/>
    <property type="match status" value="1"/>
</dbReference>
<evidence type="ECO:0000259" key="1">
    <source>
        <dbReference type="Pfam" id="PF08268"/>
    </source>
</evidence>